<reference evidence="2" key="1">
    <citation type="submission" date="2016-11" db="UniProtKB">
        <authorList>
            <consortium name="WormBaseParasite"/>
        </authorList>
    </citation>
    <scope>IDENTIFICATION</scope>
</reference>
<evidence type="ECO:0000313" key="2">
    <source>
        <dbReference type="WBParaSite" id="L893_g24607.t1"/>
    </source>
</evidence>
<protein>
    <submittedName>
        <fullName evidence="2">Restriction endonuclease</fullName>
    </submittedName>
</protein>
<dbReference type="WBParaSite" id="L893_g24607.t1">
    <property type="protein sequence ID" value="L893_g24607.t1"/>
    <property type="gene ID" value="L893_g24607"/>
</dbReference>
<accession>A0A1I7ZB12</accession>
<organism evidence="1 2">
    <name type="scientific">Steinernema glaseri</name>
    <dbReference type="NCBI Taxonomy" id="37863"/>
    <lineage>
        <taxon>Eukaryota</taxon>
        <taxon>Metazoa</taxon>
        <taxon>Ecdysozoa</taxon>
        <taxon>Nematoda</taxon>
        <taxon>Chromadorea</taxon>
        <taxon>Rhabditida</taxon>
        <taxon>Tylenchina</taxon>
        <taxon>Panagrolaimomorpha</taxon>
        <taxon>Strongyloidoidea</taxon>
        <taxon>Steinernematidae</taxon>
        <taxon>Steinernema</taxon>
    </lineage>
</organism>
<name>A0A1I7ZB12_9BILA</name>
<keyword evidence="1" id="KW-1185">Reference proteome</keyword>
<dbReference type="Proteomes" id="UP000095287">
    <property type="component" value="Unplaced"/>
</dbReference>
<proteinExistence type="predicted"/>
<dbReference type="AlphaFoldDB" id="A0A1I7ZB12"/>
<sequence>EFDVESADARFRQKIGRIVANLSNANKGEMQTRTEYIEHPIYPGFRIYAVFRGRGETIVWGPRETKKWAKEDWFSSGPCTLLIE</sequence>
<evidence type="ECO:0000313" key="1">
    <source>
        <dbReference type="Proteomes" id="UP000095287"/>
    </source>
</evidence>